<dbReference type="Pfam" id="PF13007">
    <property type="entry name" value="LZ_Tnp_IS66"/>
    <property type="match status" value="1"/>
</dbReference>
<keyword evidence="4" id="KW-1185">Reference proteome</keyword>
<dbReference type="Proteomes" id="UP000199481">
    <property type="component" value="Unassembled WGS sequence"/>
</dbReference>
<dbReference type="RefSeq" id="WP_089974473.1">
    <property type="nucleotide sequence ID" value="NZ_CP084918.1"/>
</dbReference>
<organism evidence="3 4">
    <name type="scientific">Carnobacterium viridans</name>
    <dbReference type="NCBI Taxonomy" id="174587"/>
    <lineage>
        <taxon>Bacteria</taxon>
        <taxon>Bacillati</taxon>
        <taxon>Bacillota</taxon>
        <taxon>Bacilli</taxon>
        <taxon>Lactobacillales</taxon>
        <taxon>Carnobacteriaceae</taxon>
        <taxon>Carnobacterium</taxon>
    </lineage>
</organism>
<keyword evidence="3" id="KW-0238">DNA-binding</keyword>
<reference evidence="4" key="1">
    <citation type="submission" date="2016-10" db="EMBL/GenBank/DDBJ databases">
        <authorList>
            <person name="Varghese N."/>
            <person name="Submissions S."/>
        </authorList>
    </citation>
    <scope>NUCLEOTIDE SEQUENCE [LARGE SCALE GENOMIC DNA]</scope>
    <source>
        <strain evidence="4">MPL-11</strain>
    </source>
</reference>
<evidence type="ECO:0000313" key="3">
    <source>
        <dbReference type="EMBL" id="SDQ02660.1"/>
    </source>
</evidence>
<dbReference type="GO" id="GO:0003677">
    <property type="term" value="F:DNA binding"/>
    <property type="evidence" value="ECO:0007669"/>
    <property type="project" value="UniProtKB-KW"/>
</dbReference>
<dbReference type="AlphaFoldDB" id="A0A1H0XIA0"/>
<evidence type="ECO:0000259" key="2">
    <source>
        <dbReference type="Pfam" id="PF13007"/>
    </source>
</evidence>
<keyword evidence="1" id="KW-0175">Coiled coil</keyword>
<keyword evidence="3" id="KW-0371">Homeobox</keyword>
<feature type="domain" description="Transposase TnpC homeodomain" evidence="2">
    <location>
        <begin position="29"/>
        <end position="77"/>
    </location>
</feature>
<name>A0A1H0XIA0_9LACT</name>
<dbReference type="EMBL" id="FNJW01000003">
    <property type="protein sequence ID" value="SDQ02660.1"/>
    <property type="molecule type" value="Genomic_DNA"/>
</dbReference>
<gene>
    <name evidence="3" type="ORF">SAMN04487752_0182</name>
</gene>
<protein>
    <submittedName>
        <fullName evidence="3">Transposase C of IS166 homeodomain-containing protein</fullName>
    </submittedName>
</protein>
<proteinExistence type="predicted"/>
<evidence type="ECO:0000256" key="1">
    <source>
        <dbReference type="SAM" id="Coils"/>
    </source>
</evidence>
<evidence type="ECO:0000313" key="4">
    <source>
        <dbReference type="Proteomes" id="UP000199481"/>
    </source>
</evidence>
<dbReference type="InterPro" id="IPR024463">
    <property type="entry name" value="Transposase_TnpC_homeodom"/>
</dbReference>
<sequence>MNELEQILIKKLELANEQNRQLTEQLALLTEQVQLLTQKLFGRSSEKSKITPTVENQLILFTDEDLNLFNEAEIDQDKKAPEISQLEDLKVKRHTMG</sequence>
<feature type="coiled-coil region" evidence="1">
    <location>
        <begin position="1"/>
        <end position="39"/>
    </location>
</feature>
<accession>A0A1H0XIA0</accession>